<dbReference type="SMART" id="SM01043">
    <property type="entry name" value="BTAD"/>
    <property type="match status" value="1"/>
</dbReference>
<dbReference type="Gene3D" id="1.10.10.10">
    <property type="entry name" value="Winged helix-like DNA-binding domain superfamily/Winged helix DNA-binding domain"/>
    <property type="match status" value="1"/>
</dbReference>
<keyword evidence="2" id="KW-0805">Transcription regulation</keyword>
<evidence type="ECO:0000256" key="4">
    <source>
        <dbReference type="ARBA" id="ARBA00023163"/>
    </source>
</evidence>
<dbReference type="InterPro" id="IPR005158">
    <property type="entry name" value="BTAD"/>
</dbReference>
<sequence>MTEPQVQVFGPLQVSLGGRTARIGAARQRAVLGRLVLAGGQAIGTDRLVEDVWEGDPPSHAPAVLQVQIHNLRRVLEPARRPRTAARILVSEGGGYALRLAPGSVDAWRFEEQMRQYEQRVHDPADRPGPLERYRLLDAALDCWHGAAFESFSGASWAVAEAARLTDLRITATELRAEAALELGRLGEVVTVLRQQVEENPGREESVRLLAAAQYRLGQQVEALATVRRAREFLRTEFGIDPGPRLRDLESAILKQRVPTEHSATARAMAETPPRGGARAVRTEVVDSGAEPTFYPGQRRALLATAGEARRSGLRMTWLVGAAGSGKTTLVTAMAADLAAQGWITAVGRCPDVDGAPAAWAWAEILVELGGEPSGPAGPADPFTIVRAVTARCRELVPSRPVAIVVEDAQRADEATLQVLRQLANWLQREPILVIATVRDFELSPGLRAAEAALADRAAERVELTGLDLAGTRKVAQDAGLATLDPESLQTLHERTGGNPFFVRELSKRIAALGDSPGLPRNTGLPGNIRAVVIDRIEQLPEGVLAVLQYLAVWGREIDVDTLAQLSGVAEDELVDLIDAAAAAGLSGFDHRGRIALDRALVQDVVYQSIAPLRRGRMHWSALELLEARLDARYAELADAELLARHAAHGATPATAAQALRHVVAVADRYDRAGNAAGAAAQWRSAVELHELAGHARRGARKQDRLALFEALRGLAGALAGDGQLARARPVRGRALALAEELDDQRLVVRALTGRTVPVLRGAWECATSDTRLRSTLESALARTDSSVERAALLVALSTEAADEPAQAAERAAEAARLAHDCGDPELRCAALNALAYTRIGEPDGSGLPMVAEELFDVARGAGLPDYQALAHYFRFLAACRACDPRAASRHAAAALGATPDGRPRPLADVLLAFAAVVEVLRGDLPAAERKYRDFAARMAETGAAHPQGPRLVGALTLGWARGDLSGVAAPLAGLYTAEPDRVAQIYAVALLHAGDRARAREVFRAHPAVRGDRYRPLMSAFRGTAAVALGELDASRELFDTLLPFSGALIGFDTGAAVFGPFDTVLADLADVTGQAATARSLRARAATVLRRVRGALDELVPRPDAGYGGAAEITRPQLAAR</sequence>
<dbReference type="GO" id="GO:0006355">
    <property type="term" value="P:regulation of DNA-templated transcription"/>
    <property type="evidence" value="ECO:0007669"/>
    <property type="project" value="InterPro"/>
</dbReference>
<dbReference type="PANTHER" id="PTHR35807">
    <property type="entry name" value="TRANSCRIPTIONAL REGULATOR REDD-RELATED"/>
    <property type="match status" value="1"/>
</dbReference>
<feature type="domain" description="OmpR/PhoB-type" evidence="6">
    <location>
        <begin position="1"/>
        <end position="100"/>
    </location>
</feature>
<evidence type="ECO:0000256" key="1">
    <source>
        <dbReference type="ARBA" id="ARBA00005820"/>
    </source>
</evidence>
<dbReference type="GO" id="GO:0000160">
    <property type="term" value="P:phosphorelay signal transduction system"/>
    <property type="evidence" value="ECO:0007669"/>
    <property type="project" value="InterPro"/>
</dbReference>
<dbReference type="Pfam" id="PF00486">
    <property type="entry name" value="Trans_reg_C"/>
    <property type="match status" value="1"/>
</dbReference>
<keyword evidence="4" id="KW-0804">Transcription</keyword>
<dbReference type="InterPro" id="IPR036388">
    <property type="entry name" value="WH-like_DNA-bd_sf"/>
</dbReference>
<protein>
    <submittedName>
        <fullName evidence="7">AAA family ATPase</fullName>
    </submittedName>
</protein>
<dbReference type="InterPro" id="IPR027417">
    <property type="entry name" value="P-loop_NTPase"/>
</dbReference>
<dbReference type="InterPro" id="IPR011990">
    <property type="entry name" value="TPR-like_helical_dom_sf"/>
</dbReference>
<dbReference type="PROSITE" id="PS51755">
    <property type="entry name" value="OMPR_PHOB"/>
    <property type="match status" value="1"/>
</dbReference>
<comment type="similarity">
    <text evidence="1">Belongs to the AfsR/DnrI/RedD regulatory family.</text>
</comment>
<dbReference type="Pfam" id="PF13191">
    <property type="entry name" value="AAA_16"/>
    <property type="match status" value="1"/>
</dbReference>
<dbReference type="Proteomes" id="UP000501705">
    <property type="component" value="Chromosome"/>
</dbReference>
<dbReference type="PANTHER" id="PTHR35807:SF1">
    <property type="entry name" value="TRANSCRIPTIONAL REGULATOR REDD"/>
    <property type="match status" value="1"/>
</dbReference>
<dbReference type="RefSeq" id="WP_167462963.1">
    <property type="nucleotide sequence ID" value="NZ_CP046171.1"/>
</dbReference>
<dbReference type="Pfam" id="PF03704">
    <property type="entry name" value="BTAD"/>
    <property type="match status" value="1"/>
</dbReference>
<evidence type="ECO:0000256" key="3">
    <source>
        <dbReference type="ARBA" id="ARBA00023125"/>
    </source>
</evidence>
<dbReference type="InterPro" id="IPR051677">
    <property type="entry name" value="AfsR-DnrI-RedD_regulator"/>
</dbReference>
<dbReference type="InterPro" id="IPR003593">
    <property type="entry name" value="AAA+_ATPase"/>
</dbReference>
<dbReference type="InterPro" id="IPR041664">
    <property type="entry name" value="AAA_16"/>
</dbReference>
<dbReference type="SMART" id="SM00862">
    <property type="entry name" value="Trans_reg_C"/>
    <property type="match status" value="1"/>
</dbReference>
<dbReference type="SUPFAM" id="SSF52540">
    <property type="entry name" value="P-loop containing nucleoside triphosphate hydrolases"/>
    <property type="match status" value="1"/>
</dbReference>
<dbReference type="Gene3D" id="3.40.50.300">
    <property type="entry name" value="P-loop containing nucleotide triphosphate hydrolases"/>
    <property type="match status" value="1"/>
</dbReference>
<evidence type="ECO:0000313" key="8">
    <source>
        <dbReference type="Proteomes" id="UP000501705"/>
    </source>
</evidence>
<keyword evidence="3 5" id="KW-0238">DNA-binding</keyword>
<reference evidence="7 8" key="1">
    <citation type="journal article" date="2019" name="ACS Chem. Biol.">
        <title>Identification and Mobilization of a Cryptic Antibiotic Biosynthesis Gene Locus from a Human-Pathogenic Nocardia Isolate.</title>
        <authorList>
            <person name="Herisse M."/>
            <person name="Ishida K."/>
            <person name="Porter J.L."/>
            <person name="Howden B."/>
            <person name="Hertweck C."/>
            <person name="Stinear T.P."/>
            <person name="Pidot S.J."/>
        </authorList>
    </citation>
    <scope>NUCLEOTIDE SEQUENCE [LARGE SCALE GENOMIC DNA]</scope>
    <source>
        <strain evidence="7 8">AUSMDU00024985</strain>
    </source>
</reference>
<accession>A0A6G9XSI6</accession>
<dbReference type="InterPro" id="IPR001867">
    <property type="entry name" value="OmpR/PhoB-type_DNA-bd"/>
</dbReference>
<proteinExistence type="inferred from homology"/>
<name>A0A6G9XSI6_NOCBR</name>
<dbReference type="EMBL" id="CP046171">
    <property type="protein sequence ID" value="QIS03857.1"/>
    <property type="molecule type" value="Genomic_DNA"/>
</dbReference>
<evidence type="ECO:0000313" key="7">
    <source>
        <dbReference type="EMBL" id="QIS03857.1"/>
    </source>
</evidence>
<gene>
    <name evidence="7" type="ORF">F5X71_17350</name>
</gene>
<dbReference type="GO" id="GO:0003677">
    <property type="term" value="F:DNA binding"/>
    <property type="evidence" value="ECO:0007669"/>
    <property type="project" value="UniProtKB-UniRule"/>
</dbReference>
<dbReference type="InterPro" id="IPR016032">
    <property type="entry name" value="Sig_transdc_resp-reg_C-effctor"/>
</dbReference>
<dbReference type="SUPFAM" id="SSF46894">
    <property type="entry name" value="C-terminal effector domain of the bipartite response regulators"/>
    <property type="match status" value="1"/>
</dbReference>
<organism evidence="7 8">
    <name type="scientific">Nocardia brasiliensis</name>
    <dbReference type="NCBI Taxonomy" id="37326"/>
    <lineage>
        <taxon>Bacteria</taxon>
        <taxon>Bacillati</taxon>
        <taxon>Actinomycetota</taxon>
        <taxon>Actinomycetes</taxon>
        <taxon>Mycobacteriales</taxon>
        <taxon>Nocardiaceae</taxon>
        <taxon>Nocardia</taxon>
    </lineage>
</organism>
<evidence type="ECO:0000256" key="2">
    <source>
        <dbReference type="ARBA" id="ARBA00023015"/>
    </source>
</evidence>
<dbReference type="SUPFAM" id="SSF48452">
    <property type="entry name" value="TPR-like"/>
    <property type="match status" value="1"/>
</dbReference>
<feature type="DNA-binding region" description="OmpR/PhoB-type" evidence="5">
    <location>
        <begin position="1"/>
        <end position="100"/>
    </location>
</feature>
<dbReference type="CDD" id="cd15831">
    <property type="entry name" value="BTAD"/>
    <property type="match status" value="1"/>
</dbReference>
<evidence type="ECO:0000259" key="6">
    <source>
        <dbReference type="PROSITE" id="PS51755"/>
    </source>
</evidence>
<dbReference type="Gene3D" id="1.25.40.10">
    <property type="entry name" value="Tetratricopeptide repeat domain"/>
    <property type="match status" value="1"/>
</dbReference>
<dbReference type="SMART" id="SM00382">
    <property type="entry name" value="AAA"/>
    <property type="match status" value="1"/>
</dbReference>
<evidence type="ECO:0000256" key="5">
    <source>
        <dbReference type="PROSITE-ProRule" id="PRU01091"/>
    </source>
</evidence>
<dbReference type="AlphaFoldDB" id="A0A6G9XSI6"/>